<protein>
    <submittedName>
        <fullName evidence="1">Uncharacterized protein</fullName>
    </submittedName>
</protein>
<reference evidence="2" key="1">
    <citation type="journal article" date="2024" name="Proc. Natl. Acad. Sci. U.S.A.">
        <title>Extraordinary preservation of gene collinearity over three hundred million years revealed in homosporous lycophytes.</title>
        <authorList>
            <person name="Li C."/>
            <person name="Wickell D."/>
            <person name="Kuo L.Y."/>
            <person name="Chen X."/>
            <person name="Nie B."/>
            <person name="Liao X."/>
            <person name="Peng D."/>
            <person name="Ji J."/>
            <person name="Jenkins J."/>
            <person name="Williams M."/>
            <person name="Shu S."/>
            <person name="Plott C."/>
            <person name="Barry K."/>
            <person name="Rajasekar S."/>
            <person name="Grimwood J."/>
            <person name="Han X."/>
            <person name="Sun S."/>
            <person name="Hou Z."/>
            <person name="He W."/>
            <person name="Dai G."/>
            <person name="Sun C."/>
            <person name="Schmutz J."/>
            <person name="Leebens-Mack J.H."/>
            <person name="Li F.W."/>
            <person name="Wang L."/>
        </authorList>
    </citation>
    <scope>NUCLEOTIDE SEQUENCE [LARGE SCALE GENOMIC DNA]</scope>
    <source>
        <strain evidence="2">cv. PW_Plant_1</strain>
    </source>
</reference>
<dbReference type="EMBL" id="CM055113">
    <property type="protein sequence ID" value="KAJ7516204.1"/>
    <property type="molecule type" value="Genomic_DNA"/>
</dbReference>
<dbReference type="Proteomes" id="UP001162992">
    <property type="component" value="Chromosome 22"/>
</dbReference>
<name>A0ACC2AH07_DIPCM</name>
<comment type="caution">
    <text evidence="1">The sequence shown here is derived from an EMBL/GenBank/DDBJ whole genome shotgun (WGS) entry which is preliminary data.</text>
</comment>
<evidence type="ECO:0000313" key="1">
    <source>
        <dbReference type="EMBL" id="KAJ7516204.1"/>
    </source>
</evidence>
<accession>A0ACC2AH07</accession>
<proteinExistence type="predicted"/>
<organism evidence="1 2">
    <name type="scientific">Diphasiastrum complanatum</name>
    <name type="common">Issler's clubmoss</name>
    <name type="synonym">Lycopodium complanatum</name>
    <dbReference type="NCBI Taxonomy" id="34168"/>
    <lineage>
        <taxon>Eukaryota</taxon>
        <taxon>Viridiplantae</taxon>
        <taxon>Streptophyta</taxon>
        <taxon>Embryophyta</taxon>
        <taxon>Tracheophyta</taxon>
        <taxon>Lycopodiopsida</taxon>
        <taxon>Lycopodiales</taxon>
        <taxon>Lycopodiaceae</taxon>
        <taxon>Lycopodioideae</taxon>
        <taxon>Diphasiastrum</taxon>
    </lineage>
</organism>
<evidence type="ECO:0000313" key="2">
    <source>
        <dbReference type="Proteomes" id="UP001162992"/>
    </source>
</evidence>
<keyword evidence="2" id="KW-1185">Reference proteome</keyword>
<sequence>MTLATDWERSGAAYAGWVYHVGENSVGYRFCRARYLVIKGKYVAMYKRDPAQHPGEVLIITQVDLSLLLLPEPAATCKCIVHTIQESTSCHTCIDNAKESCPLLVIYEALPVSSFIAKVWCL</sequence>
<gene>
    <name evidence="1" type="ORF">O6H91_22G047000</name>
</gene>